<feature type="signal peptide" evidence="2">
    <location>
        <begin position="1"/>
        <end position="27"/>
    </location>
</feature>
<evidence type="ECO:0000313" key="4">
    <source>
        <dbReference type="Proteomes" id="UP000824132"/>
    </source>
</evidence>
<dbReference type="AlphaFoldDB" id="A0A9D2IDH5"/>
<protein>
    <submittedName>
        <fullName evidence="3">Uncharacterized protein</fullName>
    </submittedName>
</protein>
<reference evidence="3" key="2">
    <citation type="submission" date="2021-04" db="EMBL/GenBank/DDBJ databases">
        <authorList>
            <person name="Gilroy R."/>
        </authorList>
    </citation>
    <scope>NUCLEOTIDE SEQUENCE</scope>
    <source>
        <strain evidence="3">CHK187-5294</strain>
    </source>
</reference>
<evidence type="ECO:0000256" key="2">
    <source>
        <dbReference type="SAM" id="SignalP"/>
    </source>
</evidence>
<keyword evidence="1" id="KW-0812">Transmembrane</keyword>
<evidence type="ECO:0000256" key="1">
    <source>
        <dbReference type="SAM" id="Phobius"/>
    </source>
</evidence>
<proteinExistence type="predicted"/>
<gene>
    <name evidence="3" type="ORF">H9727_05260</name>
</gene>
<comment type="caution">
    <text evidence="3">The sequence shown here is derived from an EMBL/GenBank/DDBJ whole genome shotgun (WGS) entry which is preliminary data.</text>
</comment>
<keyword evidence="1" id="KW-1133">Transmembrane helix</keyword>
<name>A0A9D2IDH5_9FIRM</name>
<reference evidence="3" key="1">
    <citation type="journal article" date="2021" name="PeerJ">
        <title>Extensive microbial diversity within the chicken gut microbiome revealed by metagenomics and culture.</title>
        <authorList>
            <person name="Gilroy R."/>
            <person name="Ravi A."/>
            <person name="Getino M."/>
            <person name="Pursley I."/>
            <person name="Horton D.L."/>
            <person name="Alikhan N.F."/>
            <person name="Baker D."/>
            <person name="Gharbi K."/>
            <person name="Hall N."/>
            <person name="Watson M."/>
            <person name="Adriaenssens E.M."/>
            <person name="Foster-Nyarko E."/>
            <person name="Jarju S."/>
            <person name="Secka A."/>
            <person name="Antonio M."/>
            <person name="Oren A."/>
            <person name="Chaudhuri R.R."/>
            <person name="La Ragione R."/>
            <person name="Hildebrand F."/>
            <person name="Pallen M.J."/>
        </authorList>
    </citation>
    <scope>NUCLEOTIDE SEQUENCE</scope>
    <source>
        <strain evidence="3">CHK187-5294</strain>
    </source>
</reference>
<accession>A0A9D2IDH5</accession>
<organism evidence="3 4">
    <name type="scientific">Candidatus Borkfalkia avistercoris</name>
    <dbReference type="NCBI Taxonomy" id="2838504"/>
    <lineage>
        <taxon>Bacteria</taxon>
        <taxon>Bacillati</taxon>
        <taxon>Bacillota</taxon>
        <taxon>Clostridia</taxon>
        <taxon>Christensenellales</taxon>
        <taxon>Christensenellaceae</taxon>
        <taxon>Candidatus Borkfalkia</taxon>
    </lineage>
</organism>
<feature type="transmembrane region" description="Helical" evidence="1">
    <location>
        <begin position="588"/>
        <end position="606"/>
    </location>
</feature>
<dbReference type="EMBL" id="DXCL01000026">
    <property type="protein sequence ID" value="HIZ03676.1"/>
    <property type="molecule type" value="Genomic_DNA"/>
</dbReference>
<keyword evidence="2" id="KW-0732">Signal</keyword>
<keyword evidence="1" id="KW-0472">Membrane</keyword>
<feature type="transmembrane region" description="Helical" evidence="1">
    <location>
        <begin position="615"/>
        <end position="635"/>
    </location>
</feature>
<sequence>MKKLWIMVLTAVLLFSSIFLNTASVFAEETDKELEFDYTDVLDDLQGSTDGAGNVFDIKNYPKDENGNIQLYTFIEYGYSYAANMRENYALYLYIYNPATRAIEVTSELNTAMFAVGYDNTGEPNKYEKFTLQFCNRSTGDYNYLFYKFRVIDHKSADGKTIGERVKSAEREYVISGVEFLMRDTGDVEDYGVGGRYRFSGYAAGYGADPDAGSTLKCTRAPLETVELDVGSTYYRYPTSLDTAQQIVSAYFAVDNELIEKYGELYAIEAEYYEYLTSPLIVTKNQDFYDDIYHGWLGKDIGAFNSSCGWGFYHVSDDIYSGDAAFNYTDDAKFHLRNPSYPTMSEGYDVISKIVSIFYSGGQNADDYFLTSEDIEKHFEYYTQEFGNGTAYKGYNDDLFSGGEGYTRIEKTSDNLFDLEGFTTGSGFWDFWYSLIAGIDNEALYDIEPIHAVTAEDLRSDDLSNDLLIAPADTETFTAYCDAQMAQGKTVFLFRYAVSEYTEDSMYSLLEYSSDGYYATNHMNYTTDVSIRQEYVYLGFDIISLTFKGEDGMLTVLPVVADPIDVIPDSEGMGDVIDNTNPDPPVPWWVWLIVGIALVIVLYFVIVKMLGLKRWVWLLVSVAVIVLFVVAIPYLTGLFT</sequence>
<dbReference type="Proteomes" id="UP000824132">
    <property type="component" value="Unassembled WGS sequence"/>
</dbReference>
<evidence type="ECO:0000313" key="3">
    <source>
        <dbReference type="EMBL" id="HIZ03676.1"/>
    </source>
</evidence>
<feature type="chain" id="PRO_5039215716" evidence="2">
    <location>
        <begin position="28"/>
        <end position="640"/>
    </location>
</feature>